<reference evidence="1 2" key="1">
    <citation type="submission" date="2017-01" db="EMBL/GenBank/DDBJ databases">
        <authorList>
            <consortium name="Urmite Genomes"/>
        </authorList>
    </citation>
    <scope>NUCLEOTIDE SEQUENCE [LARGE SCALE GENOMIC DNA]</scope>
    <source>
        <strain evidence="1 2">AB308</strain>
    </source>
</reference>
<dbReference type="AlphaFoldDB" id="A0A2U3N6B6"/>
<dbReference type="STRING" id="1841859.GCA_900157385_00413"/>
<name>A0A2U3N6B6_9MYCO</name>
<evidence type="ECO:0000313" key="1">
    <source>
        <dbReference type="EMBL" id="SPM26944.1"/>
    </source>
</evidence>
<accession>A0A2U3N6B6</accession>
<sequence length="43" mass="4565">MKFELVELYLSGDRSAAASEATEAHARLATRGYTFTMAGGAGR</sequence>
<dbReference type="EMBL" id="FTRV01000009">
    <property type="protein sequence ID" value="SPM26944.1"/>
    <property type="molecule type" value="Genomic_DNA"/>
</dbReference>
<dbReference type="Proteomes" id="UP000241595">
    <property type="component" value="Unassembled WGS sequence"/>
</dbReference>
<evidence type="ECO:0000313" key="2">
    <source>
        <dbReference type="Proteomes" id="UP000241595"/>
    </source>
</evidence>
<organism evidence="1 2">
    <name type="scientific">Mycobacterium terramassiliense</name>
    <dbReference type="NCBI Taxonomy" id="1841859"/>
    <lineage>
        <taxon>Bacteria</taxon>
        <taxon>Bacillati</taxon>
        <taxon>Actinomycetota</taxon>
        <taxon>Actinomycetes</taxon>
        <taxon>Mycobacteriales</taxon>
        <taxon>Mycobacteriaceae</taxon>
        <taxon>Mycobacterium</taxon>
    </lineage>
</organism>
<protein>
    <submittedName>
        <fullName evidence="1">Mycobacterium terramassiliense ORFan</fullName>
    </submittedName>
</protein>
<gene>
    <name evidence="1" type="ORF">MTAB308_419</name>
</gene>
<proteinExistence type="predicted"/>
<keyword evidence="2" id="KW-1185">Reference proteome</keyword>